<keyword evidence="3" id="KW-1185">Reference proteome</keyword>
<proteinExistence type="predicted"/>
<evidence type="ECO:0000313" key="3">
    <source>
        <dbReference type="Proteomes" id="UP000198935"/>
    </source>
</evidence>
<sequence>MRKKLLMMITIGLLAILATACNSVTKELVDYWNEHYIVHYADPMEEFFNDVNEFANAELMDEESEMAAVHALQKQHEDIIAALKDIEIKNEETQEVHDMLLSLNEHRTKGLTSLEEAMTALFADDWDTYIERWTEFEDSFIKADEEEEKYLERWEELDEEFNIEVEER</sequence>
<protein>
    <recommendedName>
        <fullName evidence="4">Lipoprotein</fullName>
    </recommendedName>
</protein>
<keyword evidence="1" id="KW-0732">Signal</keyword>
<dbReference type="AlphaFoldDB" id="A0A1H3GYF3"/>
<evidence type="ECO:0008006" key="4">
    <source>
        <dbReference type="Google" id="ProtNLM"/>
    </source>
</evidence>
<name>A0A1H3GYF3_9BACI</name>
<feature type="signal peptide" evidence="1">
    <location>
        <begin position="1"/>
        <end position="20"/>
    </location>
</feature>
<reference evidence="3" key="1">
    <citation type="submission" date="2016-10" db="EMBL/GenBank/DDBJ databases">
        <authorList>
            <person name="Varghese N."/>
            <person name="Submissions S."/>
        </authorList>
    </citation>
    <scope>NUCLEOTIDE SEQUENCE [LARGE SCALE GENOMIC DNA]</scope>
    <source>
        <strain evidence="3">SP</strain>
    </source>
</reference>
<gene>
    <name evidence="2" type="ORF">SAMN05421736_101322</name>
</gene>
<feature type="chain" id="PRO_5011501831" description="Lipoprotein" evidence="1">
    <location>
        <begin position="21"/>
        <end position="168"/>
    </location>
</feature>
<organism evidence="2 3">
    <name type="scientific">Evansella caseinilytica</name>
    <dbReference type="NCBI Taxonomy" id="1503961"/>
    <lineage>
        <taxon>Bacteria</taxon>
        <taxon>Bacillati</taxon>
        <taxon>Bacillota</taxon>
        <taxon>Bacilli</taxon>
        <taxon>Bacillales</taxon>
        <taxon>Bacillaceae</taxon>
        <taxon>Evansella</taxon>
    </lineage>
</organism>
<dbReference type="PROSITE" id="PS51257">
    <property type="entry name" value="PROKAR_LIPOPROTEIN"/>
    <property type="match status" value="1"/>
</dbReference>
<evidence type="ECO:0000313" key="2">
    <source>
        <dbReference type="EMBL" id="SDY08336.1"/>
    </source>
</evidence>
<dbReference type="Proteomes" id="UP000198935">
    <property type="component" value="Unassembled WGS sequence"/>
</dbReference>
<evidence type="ECO:0000256" key="1">
    <source>
        <dbReference type="SAM" id="SignalP"/>
    </source>
</evidence>
<dbReference type="OrthoDB" id="9849535at2"/>
<accession>A0A1H3GYF3</accession>
<dbReference type="EMBL" id="FNPI01000001">
    <property type="protein sequence ID" value="SDY08336.1"/>
    <property type="molecule type" value="Genomic_DNA"/>
</dbReference>